<dbReference type="SMART" id="SM00463">
    <property type="entry name" value="SMR"/>
    <property type="match status" value="1"/>
</dbReference>
<comment type="caution">
    <text evidence="3">The sequence shown here is derived from an EMBL/GenBank/DDBJ whole genome shotgun (WGS) entry which is preliminary data.</text>
</comment>
<dbReference type="PROSITE" id="PS50828">
    <property type="entry name" value="SMR"/>
    <property type="match status" value="1"/>
</dbReference>
<protein>
    <submittedName>
        <fullName evidence="3">DNA-nicking Smr family endonuclease</fullName>
    </submittedName>
</protein>
<evidence type="ECO:0000259" key="2">
    <source>
        <dbReference type="PROSITE" id="PS50828"/>
    </source>
</evidence>
<keyword evidence="4" id="KW-1185">Reference proteome</keyword>
<keyword evidence="3" id="KW-0540">Nuclease</keyword>
<gene>
    <name evidence="3" type="ORF">HNQ59_000088</name>
</gene>
<feature type="domain" description="Smr" evidence="2">
    <location>
        <begin position="180"/>
        <end position="261"/>
    </location>
</feature>
<sequence>MADDQSRCRPPDLQSPRHDGMSIRHAVFIAPPVLTHGQQPRTGDKMRAQATSSITGPTMDDDTVARLKALRKTLTQPKAPPRPAQPDPTQLDQQAFEAAMKGVLPLQDQRRVELYPAKPKPIARQLQLDEQQVLIDSLSDWSEWEFGPETGNEPAFVRPGMRRDTLKKLRRGHWVVDAQIDLHGLVVDEARFEIAQFLYLCRRDNKRCVRIIHGKGLGSRNRESVLRAKVPGWLVQRDEVLAFCQARRVDGDCGALIVLLRGPK</sequence>
<feature type="compositionally biased region" description="Basic and acidic residues" evidence="1">
    <location>
        <begin position="1"/>
        <end position="22"/>
    </location>
</feature>
<dbReference type="InterPro" id="IPR002625">
    <property type="entry name" value="Smr_dom"/>
</dbReference>
<organism evidence="3 4">
    <name type="scientific">Chitinivorax tropicus</name>
    <dbReference type="NCBI Taxonomy" id="714531"/>
    <lineage>
        <taxon>Bacteria</taxon>
        <taxon>Pseudomonadati</taxon>
        <taxon>Pseudomonadota</taxon>
        <taxon>Betaproteobacteria</taxon>
        <taxon>Chitinivorax</taxon>
    </lineage>
</organism>
<dbReference type="PANTHER" id="PTHR35562:SF2">
    <property type="entry name" value="DNA ENDONUCLEASE SMRA-RELATED"/>
    <property type="match status" value="1"/>
</dbReference>
<evidence type="ECO:0000313" key="4">
    <source>
        <dbReference type="Proteomes" id="UP000575898"/>
    </source>
</evidence>
<dbReference type="AlphaFoldDB" id="A0A840MJT4"/>
<dbReference type="Proteomes" id="UP000575898">
    <property type="component" value="Unassembled WGS sequence"/>
</dbReference>
<name>A0A840MJT4_9PROT</name>
<dbReference type="GO" id="GO:0004519">
    <property type="term" value="F:endonuclease activity"/>
    <property type="evidence" value="ECO:0007669"/>
    <property type="project" value="UniProtKB-KW"/>
</dbReference>
<evidence type="ECO:0000313" key="3">
    <source>
        <dbReference type="EMBL" id="MBB5016826.1"/>
    </source>
</evidence>
<keyword evidence="3" id="KW-0378">Hydrolase</keyword>
<accession>A0A840MJT4</accession>
<dbReference type="EMBL" id="JACHHY010000001">
    <property type="protein sequence ID" value="MBB5016826.1"/>
    <property type="molecule type" value="Genomic_DNA"/>
</dbReference>
<keyword evidence="3" id="KW-0255">Endonuclease</keyword>
<dbReference type="Pfam" id="PF01713">
    <property type="entry name" value="Smr"/>
    <property type="match status" value="1"/>
</dbReference>
<dbReference type="Gene3D" id="3.30.1370.110">
    <property type="match status" value="1"/>
</dbReference>
<reference evidence="3 4" key="1">
    <citation type="submission" date="2020-08" db="EMBL/GenBank/DDBJ databases">
        <title>Genomic Encyclopedia of Type Strains, Phase IV (KMG-IV): sequencing the most valuable type-strain genomes for metagenomic binning, comparative biology and taxonomic classification.</title>
        <authorList>
            <person name="Goeker M."/>
        </authorList>
    </citation>
    <scope>NUCLEOTIDE SEQUENCE [LARGE SCALE GENOMIC DNA]</scope>
    <source>
        <strain evidence="3 4">DSM 27165</strain>
    </source>
</reference>
<dbReference type="PANTHER" id="PTHR35562">
    <property type="entry name" value="DNA ENDONUCLEASE SMRA-RELATED"/>
    <property type="match status" value="1"/>
</dbReference>
<dbReference type="InterPro" id="IPR036063">
    <property type="entry name" value="Smr_dom_sf"/>
</dbReference>
<evidence type="ECO:0000256" key="1">
    <source>
        <dbReference type="SAM" id="MobiDB-lite"/>
    </source>
</evidence>
<dbReference type="SUPFAM" id="SSF160443">
    <property type="entry name" value="SMR domain-like"/>
    <property type="match status" value="1"/>
</dbReference>
<proteinExistence type="predicted"/>
<feature type="region of interest" description="Disordered" evidence="1">
    <location>
        <begin position="1"/>
        <end position="62"/>
    </location>
</feature>